<accession>A0A8S5RAY8</accession>
<reference evidence="1" key="1">
    <citation type="journal article" date="2021" name="Proc. Natl. Acad. Sci. U.S.A.">
        <title>A Catalog of Tens of Thousands of Viruses from Human Metagenomes Reveals Hidden Associations with Chronic Diseases.</title>
        <authorList>
            <person name="Tisza M.J."/>
            <person name="Buck C.B."/>
        </authorList>
    </citation>
    <scope>NUCLEOTIDE SEQUENCE</scope>
    <source>
        <strain evidence="1">CtQcs9</strain>
    </source>
</reference>
<name>A0A8S5RAY8_9VIRU</name>
<dbReference type="EMBL" id="BK059082">
    <property type="protein sequence ID" value="DAE28132.1"/>
    <property type="molecule type" value="Genomic_DNA"/>
</dbReference>
<sequence length="216" mass="25110">MKNKEWDVPKEAPIPYFDPELSYELTGYKPINKTKGLDFNPDWFIEARDTYEKTGKYCAYLPGSKKYREFWREQFIRCKYGYTVNGYTVTGFHYFFLNFYTLPLVHKVVEAGKGRPEGFPKFTVAQYIWFHYLALCCKLLKNAALMKTRGCGFSEINAAMAAAEFTIIRESNTIIACYDRGKLEKTLKKAWHALAFLDKNTQGGMSKNKQIKNTEL</sequence>
<proteinExistence type="predicted"/>
<protein>
    <submittedName>
        <fullName evidence="1">Terminase large subunit</fullName>
    </submittedName>
</protein>
<evidence type="ECO:0000313" key="1">
    <source>
        <dbReference type="EMBL" id="DAE28132.1"/>
    </source>
</evidence>
<organism evidence="1">
    <name type="scientific">virus sp. ctQcs9</name>
    <dbReference type="NCBI Taxonomy" id="2825816"/>
    <lineage>
        <taxon>Viruses</taxon>
    </lineage>
</organism>